<evidence type="ECO:0000256" key="2">
    <source>
        <dbReference type="ARBA" id="ARBA00023125"/>
    </source>
</evidence>
<feature type="domain" description="HTH luxR-type" evidence="4">
    <location>
        <begin position="131"/>
        <end position="196"/>
    </location>
</feature>
<evidence type="ECO:0000256" key="3">
    <source>
        <dbReference type="PROSITE-ProRule" id="PRU00169"/>
    </source>
</evidence>
<dbReference type="InterPro" id="IPR058245">
    <property type="entry name" value="NreC/VraR/RcsB-like_REC"/>
</dbReference>
<dbReference type="RefSeq" id="WP_084231238.1">
    <property type="nucleotide sequence ID" value="NZ_FWWR01000011.1"/>
</dbReference>
<dbReference type="InterPro" id="IPR001789">
    <property type="entry name" value="Sig_transdc_resp-reg_receiver"/>
</dbReference>
<dbReference type="InterPro" id="IPR051015">
    <property type="entry name" value="EvgA-like"/>
</dbReference>
<dbReference type="PANTHER" id="PTHR45566:SF1">
    <property type="entry name" value="HTH-TYPE TRANSCRIPTIONAL REGULATOR YHJB-RELATED"/>
    <property type="match status" value="1"/>
</dbReference>
<dbReference type="GO" id="GO:0006355">
    <property type="term" value="P:regulation of DNA-templated transcription"/>
    <property type="evidence" value="ECO:0007669"/>
    <property type="project" value="InterPro"/>
</dbReference>
<dbReference type="GO" id="GO:0000160">
    <property type="term" value="P:phosphorelay signal transduction system"/>
    <property type="evidence" value="ECO:0007669"/>
    <property type="project" value="InterPro"/>
</dbReference>
<dbReference type="OrthoDB" id="188043at2"/>
<proteinExistence type="predicted"/>
<dbReference type="STRING" id="573058.SAMN00017477_1692"/>
<evidence type="ECO:0000313" key="6">
    <source>
        <dbReference type="EMBL" id="SMB90797.1"/>
    </source>
</evidence>
<evidence type="ECO:0000259" key="4">
    <source>
        <dbReference type="PROSITE" id="PS50043"/>
    </source>
</evidence>
<accession>A0A1W1VBG0</accession>
<dbReference type="CDD" id="cd17535">
    <property type="entry name" value="REC_NarL-like"/>
    <property type="match status" value="1"/>
</dbReference>
<evidence type="ECO:0000259" key="5">
    <source>
        <dbReference type="PROSITE" id="PS50110"/>
    </source>
</evidence>
<organism evidence="6 7">
    <name type="scientific">Peptoniphilus asaccharolyticus DSM 20463</name>
    <dbReference type="NCBI Taxonomy" id="573058"/>
    <lineage>
        <taxon>Bacteria</taxon>
        <taxon>Bacillati</taxon>
        <taxon>Bacillota</taxon>
        <taxon>Tissierellia</taxon>
        <taxon>Tissierellales</taxon>
        <taxon>Peptoniphilaceae</taxon>
        <taxon>Peptoniphilus</taxon>
    </lineage>
</organism>
<dbReference type="InterPro" id="IPR011006">
    <property type="entry name" value="CheY-like_superfamily"/>
</dbReference>
<dbReference type="GO" id="GO:0003677">
    <property type="term" value="F:DNA binding"/>
    <property type="evidence" value="ECO:0007669"/>
    <property type="project" value="UniProtKB-KW"/>
</dbReference>
<dbReference type="Pfam" id="PF00196">
    <property type="entry name" value="GerE"/>
    <property type="match status" value="1"/>
</dbReference>
<keyword evidence="2" id="KW-0238">DNA-binding</keyword>
<keyword evidence="1 3" id="KW-0597">Phosphoprotein</keyword>
<protein>
    <submittedName>
        <fullName evidence="6">Two component transcriptional regulator, LuxR family</fullName>
    </submittedName>
</protein>
<dbReference type="Proteomes" id="UP000192368">
    <property type="component" value="Unassembled WGS sequence"/>
</dbReference>
<feature type="domain" description="Response regulatory" evidence="5">
    <location>
        <begin position="2"/>
        <end position="121"/>
    </location>
</feature>
<dbReference type="SUPFAM" id="SSF46894">
    <property type="entry name" value="C-terminal effector domain of the bipartite response regulators"/>
    <property type="match status" value="1"/>
</dbReference>
<dbReference type="Pfam" id="PF00072">
    <property type="entry name" value="Response_reg"/>
    <property type="match status" value="1"/>
</dbReference>
<evidence type="ECO:0000256" key="1">
    <source>
        <dbReference type="ARBA" id="ARBA00022553"/>
    </source>
</evidence>
<dbReference type="PANTHER" id="PTHR45566">
    <property type="entry name" value="HTH-TYPE TRANSCRIPTIONAL REGULATOR YHJB-RELATED"/>
    <property type="match status" value="1"/>
</dbReference>
<dbReference type="SMART" id="SM00421">
    <property type="entry name" value="HTH_LUXR"/>
    <property type="match status" value="1"/>
</dbReference>
<sequence>MKILLIEDHKMVATSLKMSLATDESISVDIVNNVKDLSINESILNYDLLLVDINLTGIEGTINGLDVSEELINKYEDLKIVILTAYKLDFYIKRAKKIGCKGFISKEEETSKLIEDIKSIALKGKVIFPEENHMLEPLTKSEIQIVNLYSKGLSRKELAKELNTNVRSLAVSLSRIYQKLGVRNYQEMIDKVRELGYVDSF</sequence>
<dbReference type="InterPro" id="IPR016032">
    <property type="entry name" value="Sig_transdc_resp-reg_C-effctor"/>
</dbReference>
<evidence type="ECO:0000313" key="7">
    <source>
        <dbReference type="Proteomes" id="UP000192368"/>
    </source>
</evidence>
<gene>
    <name evidence="6" type="ORF">SAMN00017477_1692</name>
</gene>
<dbReference type="SMART" id="SM00448">
    <property type="entry name" value="REC"/>
    <property type="match status" value="1"/>
</dbReference>
<dbReference type="PRINTS" id="PR00038">
    <property type="entry name" value="HTHLUXR"/>
</dbReference>
<dbReference type="InterPro" id="IPR000792">
    <property type="entry name" value="Tscrpt_reg_LuxR_C"/>
</dbReference>
<name>A0A1W1VBG0_PEPAS</name>
<dbReference type="PROSITE" id="PS50043">
    <property type="entry name" value="HTH_LUXR_2"/>
    <property type="match status" value="1"/>
</dbReference>
<dbReference type="SUPFAM" id="SSF52172">
    <property type="entry name" value="CheY-like"/>
    <property type="match status" value="1"/>
</dbReference>
<dbReference type="AlphaFoldDB" id="A0A1W1VBG0"/>
<reference evidence="7" key="1">
    <citation type="submission" date="2017-04" db="EMBL/GenBank/DDBJ databases">
        <authorList>
            <person name="Varghese N."/>
            <person name="Submissions S."/>
        </authorList>
    </citation>
    <scope>NUCLEOTIDE SEQUENCE [LARGE SCALE GENOMIC DNA]</scope>
    <source>
        <strain evidence="7">DSM 20463</strain>
    </source>
</reference>
<dbReference type="PROSITE" id="PS50110">
    <property type="entry name" value="RESPONSE_REGULATORY"/>
    <property type="match status" value="1"/>
</dbReference>
<dbReference type="EMBL" id="FWWR01000011">
    <property type="protein sequence ID" value="SMB90797.1"/>
    <property type="molecule type" value="Genomic_DNA"/>
</dbReference>
<feature type="modified residue" description="4-aspartylphosphate" evidence="3">
    <location>
        <position position="52"/>
    </location>
</feature>
<dbReference type="Gene3D" id="3.40.50.2300">
    <property type="match status" value="1"/>
</dbReference>
<keyword evidence="7" id="KW-1185">Reference proteome</keyword>